<evidence type="ECO:0000256" key="1">
    <source>
        <dbReference type="ARBA" id="ARBA00007174"/>
    </source>
</evidence>
<evidence type="ECO:0000256" key="5">
    <source>
        <dbReference type="SAM" id="MobiDB-lite"/>
    </source>
</evidence>
<dbReference type="HAMAP" id="MF_01400">
    <property type="entry name" value="MsrB"/>
    <property type="match status" value="1"/>
</dbReference>
<sequence length="167" mass="18329">MAPTTAQAAHRSKSGFDLTPPSGEQFDRLVADLDDEERRIILDHGTERAFCGVFNAAKEAGIYVCRLCGLPFFRSGAKFESGTGWPSFFDPVDREHIAFIRDFSYGMIRTEIRCARCDGHLGHVFNDGPPPTGERYCMNSASMRFVAEGLPLPDLLGRGAPEGKPSA</sequence>
<gene>
    <name evidence="4 7" type="primary">msrB</name>
    <name evidence="7" type="ORF">HB375_15625</name>
</gene>
<dbReference type="InterPro" id="IPR002579">
    <property type="entry name" value="Met_Sox_Rdtase_MsrB_dom"/>
</dbReference>
<keyword evidence="4" id="KW-0479">Metal-binding</keyword>
<dbReference type="Gene3D" id="2.170.150.20">
    <property type="entry name" value="Peptide methionine sulfoxide reductase"/>
    <property type="match status" value="1"/>
</dbReference>
<comment type="caution">
    <text evidence="7">The sequence shown here is derived from an EMBL/GenBank/DDBJ whole genome shotgun (WGS) entry which is preliminary data.</text>
</comment>
<name>A0ABX0VEG6_9HYPH</name>
<evidence type="ECO:0000259" key="6">
    <source>
        <dbReference type="PROSITE" id="PS51790"/>
    </source>
</evidence>
<feature type="binding site" evidence="4">
    <location>
        <position position="65"/>
    </location>
    <ligand>
        <name>Zn(2+)</name>
        <dbReference type="ChEBI" id="CHEBI:29105"/>
    </ligand>
</feature>
<proteinExistence type="inferred from homology"/>
<evidence type="ECO:0000313" key="7">
    <source>
        <dbReference type="EMBL" id="NIX78028.1"/>
    </source>
</evidence>
<dbReference type="SUPFAM" id="SSF51316">
    <property type="entry name" value="Mss4-like"/>
    <property type="match status" value="1"/>
</dbReference>
<dbReference type="PROSITE" id="PS51790">
    <property type="entry name" value="MSRB"/>
    <property type="match status" value="1"/>
</dbReference>
<dbReference type="PANTHER" id="PTHR10173">
    <property type="entry name" value="METHIONINE SULFOXIDE REDUCTASE"/>
    <property type="match status" value="1"/>
</dbReference>
<evidence type="ECO:0000313" key="8">
    <source>
        <dbReference type="Proteomes" id="UP000707352"/>
    </source>
</evidence>
<accession>A0ABX0VEG6</accession>
<evidence type="ECO:0000256" key="4">
    <source>
        <dbReference type="HAMAP-Rule" id="MF_01400"/>
    </source>
</evidence>
<dbReference type="Pfam" id="PF01641">
    <property type="entry name" value="SelR"/>
    <property type="match status" value="1"/>
</dbReference>
<feature type="domain" description="MsrB" evidence="6">
    <location>
        <begin position="26"/>
        <end position="148"/>
    </location>
</feature>
<feature type="binding site" evidence="4">
    <location>
        <position position="114"/>
    </location>
    <ligand>
        <name>Zn(2+)</name>
        <dbReference type="ChEBI" id="CHEBI:29105"/>
    </ligand>
</feature>
<evidence type="ECO:0000256" key="3">
    <source>
        <dbReference type="ARBA" id="ARBA00048488"/>
    </source>
</evidence>
<keyword evidence="4" id="KW-0862">Zinc</keyword>
<dbReference type="RefSeq" id="WP_167673946.1">
    <property type="nucleotide sequence ID" value="NZ_JAATJS010000006.1"/>
</dbReference>
<dbReference type="EC" id="1.8.4.12" evidence="4"/>
<feature type="active site" description="Nucleophile" evidence="4">
    <location>
        <position position="137"/>
    </location>
</feature>
<dbReference type="Proteomes" id="UP000707352">
    <property type="component" value="Unassembled WGS sequence"/>
</dbReference>
<feature type="region of interest" description="Disordered" evidence="5">
    <location>
        <begin position="1"/>
        <end position="23"/>
    </location>
</feature>
<dbReference type="NCBIfam" id="TIGR00357">
    <property type="entry name" value="peptide-methionine (R)-S-oxide reductase MsrB"/>
    <property type="match status" value="1"/>
</dbReference>
<keyword evidence="8" id="KW-1185">Reference proteome</keyword>
<reference evidence="7 8" key="1">
    <citation type="submission" date="2020-03" db="EMBL/GenBank/DDBJ databases">
        <title>The genome sequence of Microvirga sp. c23x22.</title>
        <authorList>
            <person name="Zhang X."/>
        </authorList>
    </citation>
    <scope>NUCLEOTIDE SEQUENCE [LARGE SCALE GENOMIC DNA]</scope>
    <source>
        <strain evidence="8">c23x22</strain>
    </source>
</reference>
<keyword evidence="2 4" id="KW-0560">Oxidoreductase</keyword>
<feature type="binding site" evidence="4">
    <location>
        <position position="68"/>
    </location>
    <ligand>
        <name>Zn(2+)</name>
        <dbReference type="ChEBI" id="CHEBI:29105"/>
    </ligand>
</feature>
<dbReference type="InterPro" id="IPR028427">
    <property type="entry name" value="Met_Sox_Rdtase_MsrB"/>
</dbReference>
<dbReference type="InterPro" id="IPR011057">
    <property type="entry name" value="Mss4-like_sf"/>
</dbReference>
<evidence type="ECO:0000256" key="2">
    <source>
        <dbReference type="ARBA" id="ARBA00023002"/>
    </source>
</evidence>
<feature type="binding site" evidence="4">
    <location>
        <position position="117"/>
    </location>
    <ligand>
        <name>Zn(2+)</name>
        <dbReference type="ChEBI" id="CHEBI:29105"/>
    </ligand>
</feature>
<comment type="catalytic activity">
    <reaction evidence="3 4">
        <text>L-methionyl-[protein] + [thioredoxin]-disulfide + H2O = L-methionyl-(R)-S-oxide-[protein] + [thioredoxin]-dithiol</text>
        <dbReference type="Rhea" id="RHEA:24164"/>
        <dbReference type="Rhea" id="RHEA-COMP:10698"/>
        <dbReference type="Rhea" id="RHEA-COMP:10700"/>
        <dbReference type="Rhea" id="RHEA-COMP:12313"/>
        <dbReference type="Rhea" id="RHEA-COMP:12314"/>
        <dbReference type="ChEBI" id="CHEBI:15377"/>
        <dbReference type="ChEBI" id="CHEBI:16044"/>
        <dbReference type="ChEBI" id="CHEBI:29950"/>
        <dbReference type="ChEBI" id="CHEBI:45764"/>
        <dbReference type="ChEBI" id="CHEBI:50058"/>
        <dbReference type="EC" id="1.8.4.12"/>
    </reaction>
</comment>
<comment type="cofactor">
    <cofactor evidence="4">
        <name>Zn(2+)</name>
        <dbReference type="ChEBI" id="CHEBI:29105"/>
    </cofactor>
    <text evidence="4">Binds 1 zinc ion per subunit. The zinc ion is important for the structural integrity of the protein.</text>
</comment>
<organism evidence="7 8">
    <name type="scientific">Microvirga terricola</name>
    <dbReference type="NCBI Taxonomy" id="2719797"/>
    <lineage>
        <taxon>Bacteria</taxon>
        <taxon>Pseudomonadati</taxon>
        <taxon>Pseudomonadota</taxon>
        <taxon>Alphaproteobacteria</taxon>
        <taxon>Hyphomicrobiales</taxon>
        <taxon>Methylobacteriaceae</taxon>
        <taxon>Microvirga</taxon>
    </lineage>
</organism>
<dbReference type="PANTHER" id="PTHR10173:SF52">
    <property type="entry name" value="METHIONINE-R-SULFOXIDE REDUCTASE B1"/>
    <property type="match status" value="1"/>
</dbReference>
<comment type="similarity">
    <text evidence="1 4">Belongs to the MsrB Met sulfoxide reductase family.</text>
</comment>
<protein>
    <recommendedName>
        <fullName evidence="4">Peptide methionine sulfoxide reductase MsrB</fullName>
        <ecNumber evidence="4">1.8.4.12</ecNumber>
    </recommendedName>
    <alternativeName>
        <fullName evidence="4">Peptide-methionine (R)-S-oxide reductase</fullName>
    </alternativeName>
</protein>
<dbReference type="EMBL" id="JAATJS010000006">
    <property type="protein sequence ID" value="NIX78028.1"/>
    <property type="molecule type" value="Genomic_DNA"/>
</dbReference>
<dbReference type="GO" id="GO:0033743">
    <property type="term" value="F:peptide-methionine (R)-S-oxide reductase activity"/>
    <property type="evidence" value="ECO:0007669"/>
    <property type="project" value="UniProtKB-EC"/>
</dbReference>